<evidence type="ECO:0000256" key="2">
    <source>
        <dbReference type="ARBA" id="ARBA00023125"/>
    </source>
</evidence>
<dbReference type="Pfam" id="PF00440">
    <property type="entry name" value="TetR_N"/>
    <property type="match status" value="1"/>
</dbReference>
<dbReference type="InterPro" id="IPR036271">
    <property type="entry name" value="Tet_transcr_reg_TetR-rel_C_sf"/>
</dbReference>
<dbReference type="AlphaFoldDB" id="A0A6N6VLA4"/>
<dbReference type="InterPro" id="IPR001647">
    <property type="entry name" value="HTH_TetR"/>
</dbReference>
<evidence type="ECO:0000259" key="5">
    <source>
        <dbReference type="PROSITE" id="PS50977"/>
    </source>
</evidence>
<evidence type="ECO:0000313" key="7">
    <source>
        <dbReference type="Proteomes" id="UP000468901"/>
    </source>
</evidence>
<keyword evidence="7" id="KW-1185">Reference proteome</keyword>
<dbReference type="RefSeq" id="WP_152216579.1">
    <property type="nucleotide sequence ID" value="NZ_JBAQYD010000056.1"/>
</dbReference>
<dbReference type="GO" id="GO:0000976">
    <property type="term" value="F:transcription cis-regulatory region binding"/>
    <property type="evidence" value="ECO:0007669"/>
    <property type="project" value="TreeGrafter"/>
</dbReference>
<comment type="caution">
    <text evidence="6">The sequence shown here is derived from an EMBL/GenBank/DDBJ whole genome shotgun (WGS) entry which is preliminary data.</text>
</comment>
<gene>
    <name evidence="6" type="ORF">F2P47_11840</name>
</gene>
<dbReference type="PANTHER" id="PTHR30055:SF234">
    <property type="entry name" value="HTH-TYPE TRANSCRIPTIONAL REGULATOR BETI"/>
    <property type="match status" value="1"/>
</dbReference>
<dbReference type="InterPro" id="IPR039536">
    <property type="entry name" value="TetR_C_Proteobacteria"/>
</dbReference>
<dbReference type="Pfam" id="PF14246">
    <property type="entry name" value="TetR_C_7"/>
    <property type="match status" value="1"/>
</dbReference>
<organism evidence="6 7">
    <name type="scientific">Parvibaculum sedimenti</name>
    <dbReference type="NCBI Taxonomy" id="2608632"/>
    <lineage>
        <taxon>Bacteria</taxon>
        <taxon>Pseudomonadati</taxon>
        <taxon>Pseudomonadota</taxon>
        <taxon>Alphaproteobacteria</taxon>
        <taxon>Hyphomicrobiales</taxon>
        <taxon>Parvibaculaceae</taxon>
        <taxon>Parvibaculum</taxon>
    </lineage>
</organism>
<evidence type="ECO:0000256" key="4">
    <source>
        <dbReference type="PROSITE-ProRule" id="PRU00335"/>
    </source>
</evidence>
<proteinExistence type="predicted"/>
<dbReference type="PANTHER" id="PTHR30055">
    <property type="entry name" value="HTH-TYPE TRANSCRIPTIONAL REGULATOR RUTR"/>
    <property type="match status" value="1"/>
</dbReference>
<dbReference type="EMBL" id="WESC01000010">
    <property type="protein sequence ID" value="KAB7739407.1"/>
    <property type="molecule type" value="Genomic_DNA"/>
</dbReference>
<dbReference type="PROSITE" id="PS50977">
    <property type="entry name" value="HTH_TETR_2"/>
    <property type="match status" value="1"/>
</dbReference>
<dbReference type="SUPFAM" id="SSF48498">
    <property type="entry name" value="Tetracyclin repressor-like, C-terminal domain"/>
    <property type="match status" value="1"/>
</dbReference>
<keyword evidence="3" id="KW-0804">Transcription</keyword>
<keyword evidence="1" id="KW-0805">Transcription regulation</keyword>
<dbReference type="Gene3D" id="1.10.357.10">
    <property type="entry name" value="Tetracycline Repressor, domain 2"/>
    <property type="match status" value="1"/>
</dbReference>
<dbReference type="SUPFAM" id="SSF46689">
    <property type="entry name" value="Homeodomain-like"/>
    <property type="match status" value="1"/>
</dbReference>
<feature type="domain" description="HTH tetR-type" evidence="5">
    <location>
        <begin position="12"/>
        <end position="72"/>
    </location>
</feature>
<protein>
    <submittedName>
        <fullName evidence="6">TetR family transcriptional regulator</fullName>
    </submittedName>
</protein>
<dbReference type="GO" id="GO:0003700">
    <property type="term" value="F:DNA-binding transcription factor activity"/>
    <property type="evidence" value="ECO:0007669"/>
    <property type="project" value="TreeGrafter"/>
</dbReference>
<dbReference type="FunFam" id="1.10.10.60:FF:000141">
    <property type="entry name" value="TetR family transcriptional regulator"/>
    <property type="match status" value="1"/>
</dbReference>
<reference evidence="6 7" key="1">
    <citation type="submission" date="2019-09" db="EMBL/GenBank/DDBJ databases">
        <title>Parvibaculum sedimenti sp. nov., isolated from sediment.</title>
        <authorList>
            <person name="Wang Y."/>
        </authorList>
    </citation>
    <scope>NUCLEOTIDE SEQUENCE [LARGE SCALE GENOMIC DNA]</scope>
    <source>
        <strain evidence="6 7">HXT-9</strain>
    </source>
</reference>
<sequence>MGLEEYRRSVSENKHAAILKAGRKHFLEHGYSGAAAADIAREADVSTATLYKHFSSKEELFVAVVKDADHEEEIPPFPDNASLEDTMVAVLNNYLITHFEKNATALLRIVIAEVPGAPDLARDTFNEFIVSRYQKLADIVDQLIAHGTLKPHDSHFGVRLLIGAIKEHYIWPALFDNKTTMPEHAEDVIRQVVKDYLRLYGT</sequence>
<keyword evidence="2 4" id="KW-0238">DNA-binding</keyword>
<evidence type="ECO:0000313" key="6">
    <source>
        <dbReference type="EMBL" id="KAB7739407.1"/>
    </source>
</evidence>
<accession>A0A6N6VLA4</accession>
<dbReference type="InterPro" id="IPR050109">
    <property type="entry name" value="HTH-type_TetR-like_transc_reg"/>
</dbReference>
<evidence type="ECO:0000256" key="3">
    <source>
        <dbReference type="ARBA" id="ARBA00023163"/>
    </source>
</evidence>
<feature type="DNA-binding region" description="H-T-H motif" evidence="4">
    <location>
        <begin position="35"/>
        <end position="54"/>
    </location>
</feature>
<dbReference type="PRINTS" id="PR00455">
    <property type="entry name" value="HTHTETR"/>
</dbReference>
<dbReference type="InterPro" id="IPR009057">
    <property type="entry name" value="Homeodomain-like_sf"/>
</dbReference>
<dbReference type="Proteomes" id="UP000468901">
    <property type="component" value="Unassembled WGS sequence"/>
</dbReference>
<evidence type="ECO:0000256" key="1">
    <source>
        <dbReference type="ARBA" id="ARBA00023015"/>
    </source>
</evidence>
<name>A0A6N6VLA4_9HYPH</name>